<name>A0A6G1BUM7_9ORYZ</name>
<keyword evidence="6" id="KW-0999">Mitochondrion inner membrane</keyword>
<keyword evidence="9 12" id="KW-0496">Mitochondrion</keyword>
<dbReference type="GO" id="GO:0030003">
    <property type="term" value="P:intracellular monoatomic cation homeostasis"/>
    <property type="evidence" value="ECO:0007669"/>
    <property type="project" value="TreeGrafter"/>
</dbReference>
<comment type="subcellular location">
    <subcellularLocation>
        <location evidence="1">Mitochondrion inner membrane</location>
        <topology evidence="1">Single-pass membrane protein</topology>
    </subcellularLocation>
</comment>
<feature type="transmembrane region" description="Helical" evidence="14">
    <location>
        <begin position="257"/>
        <end position="280"/>
    </location>
</feature>
<dbReference type="InterPro" id="IPR002048">
    <property type="entry name" value="EF_hand_dom"/>
</dbReference>
<dbReference type="Proteomes" id="UP000479710">
    <property type="component" value="Unassembled WGS sequence"/>
</dbReference>
<dbReference type="GO" id="GO:0015297">
    <property type="term" value="F:antiporter activity"/>
    <property type="evidence" value="ECO:0007669"/>
    <property type="project" value="UniProtKB-KW"/>
</dbReference>
<feature type="compositionally biased region" description="Basic and acidic residues" evidence="13">
    <location>
        <begin position="119"/>
        <end position="138"/>
    </location>
</feature>
<dbReference type="PROSITE" id="PS51758">
    <property type="entry name" value="LETM1_RBD"/>
    <property type="match status" value="1"/>
</dbReference>
<dbReference type="PANTHER" id="PTHR14009">
    <property type="entry name" value="LEUCINE ZIPPER-EF-HAND CONTAINING TRANSMEMBRANE PROTEIN"/>
    <property type="match status" value="1"/>
</dbReference>
<comment type="caution">
    <text evidence="17">The sequence shown here is derived from an EMBL/GenBank/DDBJ whole genome shotgun (WGS) entry which is preliminary data.</text>
</comment>
<evidence type="ECO:0000256" key="13">
    <source>
        <dbReference type="SAM" id="MobiDB-lite"/>
    </source>
</evidence>
<keyword evidence="8 14" id="KW-1133">Transmembrane helix</keyword>
<feature type="domain" description="EF-hand" evidence="15">
    <location>
        <begin position="675"/>
        <end position="710"/>
    </location>
</feature>
<feature type="region of interest" description="Disordered" evidence="13">
    <location>
        <begin position="112"/>
        <end position="142"/>
    </location>
</feature>
<protein>
    <recommendedName>
        <fullName evidence="3">Mitochondrial proton/calcium exchanger protein</fullName>
    </recommendedName>
    <alternativeName>
        <fullName evidence="11">Leucine zipper-EF-hand-containing transmembrane protein 1</fullName>
    </alternativeName>
</protein>
<accession>A0A6G1BUM7</accession>
<sequence length="755" mass="85498">MASWAIIRRRKYALEHTNIPILLRHSSVSTFGQEKFRCEVEQSTASQNSRESNRENAQGILRKRGLLGLGNGFLCHPTRGASLAFYESKAHNFGYSMGVRYFLQSIRSTSNTAGQPKVDVLDERSDNQKQKQGKKEASPEECDQAVEGLSTAKAKAKAKLVQEAQKSDQSIIQKFWATLLGIGPALRAIASMSRADWAAKLKHWKDEFVSALQHYWLGTKLLWADVRISSRLLVKLAGGKSLTRRERQQLTRTTADMFRLVPFAVFIIVPFMEFLLPVFLKVFPNMLPSTLQDKMKEEEALKRKLKARMEYARFLQDTAKEMAKEVQTSRSGEMKQTAEDLDEFLNKVRKGGHVSNEEILSFAKLFNDELTLDNMNRARLVNMCKYMGIKPFGTDHYLTFMLRKKLQEIKNDDKMIQAEGVESLSEEELRQACRERGHLGLLSAEEMQNQLRDWLDLSLNHSVPSSLLILSRAFTVSGKMKPEEAVVATLSSLPDEVVDTIGTVLPSEDSVSDRKRKLEFLEMQEELIKEEEKRQEKEEKAKLEEPKATEEDLALKEMTEPTAREEGELKKAKVEHDRKEQLCNISQALAVLASASSVAKERQEFLNLVNKEIELYNTMLEKEGTEGEEEARRAYRAAREESDHAAEVAAGEKVSSALIERVDAMLQKLEKEIDDVDARIGNRWQLLDSDRDGKVTPEEVAAAANYLKDTIGKAGVQELISNLSKDKDGKILVEDIVKLASQTGENNEHEETPQK</sequence>
<evidence type="ECO:0000259" key="16">
    <source>
        <dbReference type="PROSITE" id="PS51758"/>
    </source>
</evidence>
<dbReference type="AlphaFoldDB" id="A0A6G1BUM7"/>
<dbReference type="InterPro" id="IPR018247">
    <property type="entry name" value="EF_Hand_1_Ca_BS"/>
</dbReference>
<evidence type="ECO:0000256" key="1">
    <source>
        <dbReference type="ARBA" id="ARBA00004434"/>
    </source>
</evidence>
<comment type="similarity">
    <text evidence="2">Belongs to the LETM1 family.</text>
</comment>
<dbReference type="PROSITE" id="PS50222">
    <property type="entry name" value="EF_HAND_2"/>
    <property type="match status" value="2"/>
</dbReference>
<dbReference type="InterPro" id="IPR044202">
    <property type="entry name" value="LETM1/MDM38-like"/>
</dbReference>
<evidence type="ECO:0000256" key="4">
    <source>
        <dbReference type="ARBA" id="ARBA00022449"/>
    </source>
</evidence>
<evidence type="ECO:0000256" key="2">
    <source>
        <dbReference type="ARBA" id="ARBA00009584"/>
    </source>
</evidence>
<gene>
    <name evidence="17" type="ORF">E2562_010990</name>
</gene>
<dbReference type="InterPro" id="IPR011992">
    <property type="entry name" value="EF-hand-dom_pair"/>
</dbReference>
<evidence type="ECO:0000313" key="17">
    <source>
        <dbReference type="EMBL" id="KAF0891808.1"/>
    </source>
</evidence>
<keyword evidence="5 14" id="KW-0812">Transmembrane</keyword>
<evidence type="ECO:0000256" key="9">
    <source>
        <dbReference type="ARBA" id="ARBA00023128"/>
    </source>
</evidence>
<evidence type="ECO:0000256" key="10">
    <source>
        <dbReference type="ARBA" id="ARBA00023136"/>
    </source>
</evidence>
<dbReference type="PANTHER" id="PTHR14009:SF36">
    <property type="entry name" value="MITOCHONDRIAL PROTON_CALCIUM EXCHANGER PROTEIN"/>
    <property type="match status" value="1"/>
</dbReference>
<dbReference type="InterPro" id="IPR033122">
    <property type="entry name" value="LETM1-like_RBD"/>
</dbReference>
<keyword evidence="4" id="KW-0050">Antiport</keyword>
<dbReference type="Gene3D" id="1.10.238.10">
    <property type="entry name" value="EF-hand"/>
    <property type="match status" value="1"/>
</dbReference>
<dbReference type="PROSITE" id="PS00018">
    <property type="entry name" value="EF_HAND_1"/>
    <property type="match status" value="1"/>
</dbReference>
<feature type="domain" description="EF-hand" evidence="15">
    <location>
        <begin position="711"/>
        <end position="746"/>
    </location>
</feature>
<keyword evidence="18" id="KW-1185">Reference proteome</keyword>
<evidence type="ECO:0000256" key="12">
    <source>
        <dbReference type="PROSITE-ProRule" id="PRU01094"/>
    </source>
</evidence>
<evidence type="ECO:0000256" key="11">
    <source>
        <dbReference type="ARBA" id="ARBA00031360"/>
    </source>
</evidence>
<organism evidence="17 18">
    <name type="scientific">Oryza meyeriana var. granulata</name>
    <dbReference type="NCBI Taxonomy" id="110450"/>
    <lineage>
        <taxon>Eukaryota</taxon>
        <taxon>Viridiplantae</taxon>
        <taxon>Streptophyta</taxon>
        <taxon>Embryophyta</taxon>
        <taxon>Tracheophyta</taxon>
        <taxon>Spermatophyta</taxon>
        <taxon>Magnoliopsida</taxon>
        <taxon>Liliopsida</taxon>
        <taxon>Poales</taxon>
        <taxon>Poaceae</taxon>
        <taxon>BOP clade</taxon>
        <taxon>Oryzoideae</taxon>
        <taxon>Oryzeae</taxon>
        <taxon>Oryzinae</taxon>
        <taxon>Oryza</taxon>
        <taxon>Oryza meyeriana</taxon>
    </lineage>
</organism>
<dbReference type="Pfam" id="PF07766">
    <property type="entry name" value="LETM1_RBD"/>
    <property type="match status" value="1"/>
</dbReference>
<keyword evidence="7" id="KW-0106">Calcium</keyword>
<evidence type="ECO:0000256" key="5">
    <source>
        <dbReference type="ARBA" id="ARBA00022692"/>
    </source>
</evidence>
<dbReference type="SUPFAM" id="SSF47473">
    <property type="entry name" value="EF-hand"/>
    <property type="match status" value="1"/>
</dbReference>
<dbReference type="EMBL" id="SPHZ02000011">
    <property type="protein sequence ID" value="KAF0891808.1"/>
    <property type="molecule type" value="Genomic_DNA"/>
</dbReference>
<keyword evidence="4" id="KW-0813">Transport</keyword>
<dbReference type="OrthoDB" id="275278at2759"/>
<evidence type="ECO:0000256" key="14">
    <source>
        <dbReference type="SAM" id="Phobius"/>
    </source>
</evidence>
<evidence type="ECO:0000256" key="7">
    <source>
        <dbReference type="ARBA" id="ARBA00022837"/>
    </source>
</evidence>
<keyword evidence="10 14" id="KW-0472">Membrane</keyword>
<dbReference type="GO" id="GO:0005743">
    <property type="term" value="C:mitochondrial inner membrane"/>
    <property type="evidence" value="ECO:0007669"/>
    <property type="project" value="UniProtKB-SubCell"/>
</dbReference>
<dbReference type="Pfam" id="PF13499">
    <property type="entry name" value="EF-hand_7"/>
    <property type="match status" value="1"/>
</dbReference>
<feature type="region of interest" description="Disordered" evidence="13">
    <location>
        <begin position="529"/>
        <end position="551"/>
    </location>
</feature>
<evidence type="ECO:0000256" key="8">
    <source>
        <dbReference type="ARBA" id="ARBA00022989"/>
    </source>
</evidence>
<evidence type="ECO:0000256" key="6">
    <source>
        <dbReference type="ARBA" id="ARBA00022792"/>
    </source>
</evidence>
<dbReference type="GO" id="GO:0005509">
    <property type="term" value="F:calcium ion binding"/>
    <property type="evidence" value="ECO:0007669"/>
    <property type="project" value="InterPro"/>
</dbReference>
<dbReference type="GO" id="GO:0043022">
    <property type="term" value="F:ribosome binding"/>
    <property type="evidence" value="ECO:0007669"/>
    <property type="project" value="InterPro"/>
</dbReference>
<proteinExistence type="inferred from homology"/>
<feature type="domain" description="Letm1 RBD" evidence="16">
    <location>
        <begin position="303"/>
        <end position="506"/>
    </location>
</feature>
<evidence type="ECO:0000259" key="15">
    <source>
        <dbReference type="PROSITE" id="PS50222"/>
    </source>
</evidence>
<reference evidence="17 18" key="1">
    <citation type="submission" date="2019-11" db="EMBL/GenBank/DDBJ databases">
        <title>Whole genome sequence of Oryza granulata.</title>
        <authorList>
            <person name="Li W."/>
        </authorList>
    </citation>
    <scope>NUCLEOTIDE SEQUENCE [LARGE SCALE GENOMIC DNA]</scope>
    <source>
        <strain evidence="18">cv. Menghai</strain>
        <tissue evidence="17">Leaf</tissue>
    </source>
</reference>
<evidence type="ECO:0000256" key="3">
    <source>
        <dbReference type="ARBA" id="ARBA00020557"/>
    </source>
</evidence>
<evidence type="ECO:0000313" key="18">
    <source>
        <dbReference type="Proteomes" id="UP000479710"/>
    </source>
</evidence>